<reference evidence="2 3" key="1">
    <citation type="submission" date="2020-02" db="EMBL/GenBank/DDBJ databases">
        <title>Draft genome sequence of Rhizobium tropici.</title>
        <authorList>
            <person name="Khayi S."/>
            <person name="Jemo M."/>
        </authorList>
    </citation>
    <scope>NUCLEOTIDE SEQUENCE [LARGE SCALE GENOMIC DNA]</scope>
    <source>
        <strain evidence="2 3">A12</strain>
    </source>
</reference>
<dbReference type="InterPro" id="IPR011738">
    <property type="entry name" value="Phage_CHP"/>
</dbReference>
<comment type="caution">
    <text evidence="2">The sequence shown here is derived from an EMBL/GenBank/DDBJ whole genome shotgun (WGS) entry which is preliminary data.</text>
</comment>
<evidence type="ECO:0008006" key="5">
    <source>
        <dbReference type="Google" id="ProtNLM"/>
    </source>
</evidence>
<accession>A0A6P1C863</accession>
<dbReference type="NCBIfam" id="TIGR02215">
    <property type="entry name" value="phage_chp_gp8"/>
    <property type="match status" value="1"/>
</dbReference>
<dbReference type="Proteomes" id="UP000526625">
    <property type="component" value="Unassembled WGS sequence"/>
</dbReference>
<dbReference type="Proteomes" id="UP000471190">
    <property type="component" value="Unassembled WGS sequence"/>
</dbReference>
<name>A0A6P1C863_RHITR</name>
<proteinExistence type="predicted"/>
<evidence type="ECO:0000313" key="4">
    <source>
        <dbReference type="Proteomes" id="UP000526625"/>
    </source>
</evidence>
<dbReference type="AlphaFoldDB" id="A0A6P1C863"/>
<gene>
    <name evidence="1" type="ORF">GGD45_003261</name>
    <name evidence="2" type="ORF">GXW80_20415</name>
</gene>
<sequence>MQAPETSPIDLDTAKQHLRIFHDDEDQHIQLLVDAVVAFVEGPDGIGLALTPQKWRLSLDSFYSRNLINGFSPAYGYGAAYLDVGAIYSAISIPLGPTTSVEQVLYTDDAGATHVVSPADYIVDVESSPARISPVYGGMWPITINYPGAVKVDFTAGFSETPADLKAALLLLLGHWFENRDTVVAGERAAAVEVPFTVDAILNKYRVGRFA</sequence>
<dbReference type="InterPro" id="IPR006450">
    <property type="entry name" value="Phage_HK97_gp6-like"/>
</dbReference>
<evidence type="ECO:0000313" key="1">
    <source>
        <dbReference type="EMBL" id="MBB6492853.1"/>
    </source>
</evidence>
<reference evidence="1 4" key="2">
    <citation type="submission" date="2020-08" db="EMBL/GenBank/DDBJ databases">
        <title>Genomic Encyclopedia of Type Strains, Phase IV (KMG-V): Genome sequencing to study the core and pangenomes of soil and plant-associated prokaryotes.</title>
        <authorList>
            <person name="Whitman W."/>
        </authorList>
    </citation>
    <scope>NUCLEOTIDE SEQUENCE [LARGE SCALE GENOMIC DNA]</scope>
    <source>
        <strain evidence="1 4">SEMIA 4059</strain>
    </source>
</reference>
<dbReference type="Gene3D" id="1.10.3230.30">
    <property type="entry name" value="Phage gp6-like head-tail connector protein"/>
    <property type="match status" value="1"/>
</dbReference>
<dbReference type="CDD" id="cd08054">
    <property type="entry name" value="gp6"/>
    <property type="match status" value="1"/>
</dbReference>
<keyword evidence="4" id="KW-1185">Reference proteome</keyword>
<protein>
    <recommendedName>
        <fullName evidence="5">Phage gp6-like head-tail connector protein</fullName>
    </recommendedName>
</protein>
<evidence type="ECO:0000313" key="2">
    <source>
        <dbReference type="EMBL" id="NEV13360.1"/>
    </source>
</evidence>
<evidence type="ECO:0000313" key="3">
    <source>
        <dbReference type="Proteomes" id="UP000471190"/>
    </source>
</evidence>
<dbReference type="EMBL" id="JACHBF010000008">
    <property type="protein sequence ID" value="MBB6492853.1"/>
    <property type="molecule type" value="Genomic_DNA"/>
</dbReference>
<dbReference type="RefSeq" id="WP_164570728.1">
    <property type="nucleotide sequence ID" value="NZ_JAADZA010000025.1"/>
</dbReference>
<dbReference type="EMBL" id="JAADZA010000025">
    <property type="protein sequence ID" value="NEV13360.1"/>
    <property type="molecule type" value="Genomic_DNA"/>
</dbReference>
<dbReference type="NCBIfam" id="TIGR01560">
    <property type="entry name" value="put_DNA_pack"/>
    <property type="match status" value="1"/>
</dbReference>
<organism evidence="2 3">
    <name type="scientific">Rhizobium tropici</name>
    <dbReference type="NCBI Taxonomy" id="398"/>
    <lineage>
        <taxon>Bacteria</taxon>
        <taxon>Pseudomonadati</taxon>
        <taxon>Pseudomonadota</taxon>
        <taxon>Alphaproteobacteria</taxon>
        <taxon>Hyphomicrobiales</taxon>
        <taxon>Rhizobiaceae</taxon>
        <taxon>Rhizobium/Agrobacterium group</taxon>
        <taxon>Rhizobium</taxon>
    </lineage>
</organism>